<sequence>MRADLRRDVARSGRGPGRAVTRQDRAGKAPGAAAARNGTVVVAVLALMSLTCLGFLRGGGNGNLAYSAGGNAEDCRLYGGSVAQNGGTASNVDNTDDDDDDGRGPVPLNPGFKLPAWDHNPANREQTRDPSVTPGPVPEYYMHNGQRIPYLATLLSAARRWGIPWYVLAAVSWQESKHGSHPDTWIPRPADGSVGPMQFTPPTWEQFSNMLSQKPNERGKRRIDRVEDQLTMAAFMLHTAANDLRSQKFTDSPEATMAALNRYNYRKPWQNDILFWAEKYAGGGAVNGGDVTGSSPVCGSDVDTGQLKTVVAFVRHQVTRLLPNGLHVPYIWGATGPDAFDCSGLMVQAYKSIGVNIPRTTAPQADSDMMEIVARQPLTGAEGLRPGDLLFIDNGYRLAQDLSTRFPGRYVGHVAMFLGLDKDGQPEVGEAHSSNVGLQITNFKTRWQTVIAVGRVKGITTGGGAAGTWARPTSGYAGSPFGMRDGVQHNGLDIETGCGTPIRAVADGTVILSSGDVSVVGGYGQYILIDHGGGLHTGYGHEQQRYVSEGQRVSKGQHIADVGTEGRSSGCHLHFDVRQAAANGTPWTGKPVDPMPVLREHGVPY</sequence>
<evidence type="ECO:0000259" key="6">
    <source>
        <dbReference type="PROSITE" id="PS51935"/>
    </source>
</evidence>
<evidence type="ECO:0000256" key="5">
    <source>
        <dbReference type="SAM" id="MobiDB-lite"/>
    </source>
</evidence>
<accession>A0A8J4E6Y3</accession>
<keyword evidence="3" id="KW-0378">Hydrolase</keyword>
<evidence type="ECO:0000256" key="4">
    <source>
        <dbReference type="ARBA" id="ARBA00022807"/>
    </source>
</evidence>
<dbReference type="GO" id="GO:0008234">
    <property type="term" value="F:cysteine-type peptidase activity"/>
    <property type="evidence" value="ECO:0007669"/>
    <property type="project" value="UniProtKB-KW"/>
</dbReference>
<feature type="region of interest" description="Disordered" evidence="5">
    <location>
        <begin position="1"/>
        <end position="31"/>
    </location>
</feature>
<dbReference type="SUPFAM" id="SSF51261">
    <property type="entry name" value="Duplicated hybrid motif"/>
    <property type="match status" value="1"/>
</dbReference>
<keyword evidence="2" id="KW-0645">Protease</keyword>
<name>A0A8J4E6Y3_9ACTN</name>
<dbReference type="PANTHER" id="PTHR21666:SF270">
    <property type="entry name" value="MUREIN HYDROLASE ACTIVATOR ENVC"/>
    <property type="match status" value="1"/>
</dbReference>
<dbReference type="Gene3D" id="3.90.1720.10">
    <property type="entry name" value="endopeptidase domain like (from Nostoc punctiforme)"/>
    <property type="match status" value="1"/>
</dbReference>
<comment type="caution">
    <text evidence="7">The sequence shown here is derived from an EMBL/GenBank/DDBJ whole genome shotgun (WGS) entry which is preliminary data.</text>
</comment>
<dbReference type="InterPro" id="IPR038765">
    <property type="entry name" value="Papain-like_cys_pep_sf"/>
</dbReference>
<dbReference type="CDD" id="cd12797">
    <property type="entry name" value="M23_peptidase"/>
    <property type="match status" value="1"/>
</dbReference>
<proteinExistence type="inferred from homology"/>
<keyword evidence="4" id="KW-0788">Thiol protease</keyword>
<feature type="compositionally biased region" description="Basic and acidic residues" evidence="5">
    <location>
        <begin position="1"/>
        <end position="11"/>
    </location>
</feature>
<dbReference type="SUPFAM" id="SSF53955">
    <property type="entry name" value="Lysozyme-like"/>
    <property type="match status" value="1"/>
</dbReference>
<dbReference type="Gene3D" id="2.70.70.10">
    <property type="entry name" value="Glucose Permease (Domain IIA)"/>
    <property type="match status" value="1"/>
</dbReference>
<dbReference type="PROSITE" id="PS51935">
    <property type="entry name" value="NLPC_P60"/>
    <property type="match status" value="1"/>
</dbReference>
<evidence type="ECO:0000256" key="1">
    <source>
        <dbReference type="ARBA" id="ARBA00007074"/>
    </source>
</evidence>
<comment type="similarity">
    <text evidence="1">Belongs to the peptidase C40 family.</text>
</comment>
<dbReference type="Proteomes" id="UP000612585">
    <property type="component" value="Unassembled WGS sequence"/>
</dbReference>
<dbReference type="GO" id="GO:0006508">
    <property type="term" value="P:proteolysis"/>
    <property type="evidence" value="ECO:0007669"/>
    <property type="project" value="UniProtKB-KW"/>
</dbReference>
<dbReference type="EMBL" id="BOPG01000064">
    <property type="protein sequence ID" value="GIJ61302.1"/>
    <property type="molecule type" value="Genomic_DNA"/>
</dbReference>
<feature type="domain" description="NlpC/P60" evidence="6">
    <location>
        <begin position="308"/>
        <end position="458"/>
    </location>
</feature>
<protein>
    <recommendedName>
        <fullName evidence="6">NlpC/P60 domain-containing protein</fullName>
    </recommendedName>
</protein>
<evidence type="ECO:0000256" key="2">
    <source>
        <dbReference type="ARBA" id="ARBA00022670"/>
    </source>
</evidence>
<feature type="region of interest" description="Disordered" evidence="5">
    <location>
        <begin position="84"/>
        <end position="133"/>
    </location>
</feature>
<dbReference type="InterPro" id="IPR023346">
    <property type="entry name" value="Lysozyme-like_dom_sf"/>
</dbReference>
<evidence type="ECO:0000313" key="8">
    <source>
        <dbReference type="Proteomes" id="UP000612585"/>
    </source>
</evidence>
<dbReference type="InterPro" id="IPR016047">
    <property type="entry name" value="M23ase_b-sheet_dom"/>
</dbReference>
<organism evidence="7 8">
    <name type="scientific">Virgisporangium aurantiacum</name>
    <dbReference type="NCBI Taxonomy" id="175570"/>
    <lineage>
        <taxon>Bacteria</taxon>
        <taxon>Bacillati</taxon>
        <taxon>Actinomycetota</taxon>
        <taxon>Actinomycetes</taxon>
        <taxon>Micromonosporales</taxon>
        <taxon>Micromonosporaceae</taxon>
        <taxon>Virgisporangium</taxon>
    </lineage>
</organism>
<dbReference type="AlphaFoldDB" id="A0A8J4E6Y3"/>
<dbReference type="PANTHER" id="PTHR21666">
    <property type="entry name" value="PEPTIDASE-RELATED"/>
    <property type="match status" value="1"/>
</dbReference>
<gene>
    <name evidence="7" type="ORF">Vau01_088180</name>
</gene>
<dbReference type="GO" id="GO:0004222">
    <property type="term" value="F:metalloendopeptidase activity"/>
    <property type="evidence" value="ECO:0007669"/>
    <property type="project" value="TreeGrafter"/>
</dbReference>
<dbReference type="SUPFAM" id="SSF54001">
    <property type="entry name" value="Cysteine proteinases"/>
    <property type="match status" value="1"/>
</dbReference>
<feature type="compositionally biased region" description="Polar residues" evidence="5">
    <location>
        <begin position="84"/>
        <end position="93"/>
    </location>
</feature>
<dbReference type="Gene3D" id="1.10.530.10">
    <property type="match status" value="1"/>
</dbReference>
<dbReference type="Pfam" id="PF00877">
    <property type="entry name" value="NLPC_P60"/>
    <property type="match status" value="1"/>
</dbReference>
<keyword evidence="8" id="KW-1185">Reference proteome</keyword>
<dbReference type="InterPro" id="IPR011055">
    <property type="entry name" value="Dup_hybrid_motif"/>
</dbReference>
<dbReference type="InterPro" id="IPR050570">
    <property type="entry name" value="Cell_wall_metabolism_enzyme"/>
</dbReference>
<dbReference type="Pfam" id="PF01551">
    <property type="entry name" value="Peptidase_M23"/>
    <property type="match status" value="1"/>
</dbReference>
<evidence type="ECO:0000313" key="7">
    <source>
        <dbReference type="EMBL" id="GIJ61302.1"/>
    </source>
</evidence>
<reference evidence="7" key="1">
    <citation type="submission" date="2021-01" db="EMBL/GenBank/DDBJ databases">
        <title>Whole genome shotgun sequence of Virgisporangium aurantiacum NBRC 16421.</title>
        <authorList>
            <person name="Komaki H."/>
            <person name="Tamura T."/>
        </authorList>
    </citation>
    <scope>NUCLEOTIDE SEQUENCE</scope>
    <source>
        <strain evidence="7">NBRC 16421</strain>
    </source>
</reference>
<dbReference type="InterPro" id="IPR000064">
    <property type="entry name" value="NLP_P60_dom"/>
</dbReference>
<evidence type="ECO:0000256" key="3">
    <source>
        <dbReference type="ARBA" id="ARBA00022801"/>
    </source>
</evidence>